<gene>
    <name evidence="9" type="ORF">ADIS_2578</name>
</gene>
<evidence type="ECO:0000256" key="5">
    <source>
        <dbReference type="ARBA" id="ARBA00022676"/>
    </source>
</evidence>
<feature type="domain" description="Nucleoside phosphorylase" evidence="8">
    <location>
        <begin position="27"/>
        <end position="274"/>
    </location>
</feature>
<comment type="similarity">
    <text evidence="2 7">Belongs to the PNP/MTAP phosphorylase family.</text>
</comment>
<dbReference type="PANTHER" id="PTHR11904">
    <property type="entry name" value="METHYLTHIOADENOSINE/PURINE NUCLEOSIDE PHOSPHORYLASE"/>
    <property type="match status" value="1"/>
</dbReference>
<evidence type="ECO:0000256" key="4">
    <source>
        <dbReference type="ARBA" id="ARBA00022553"/>
    </source>
</evidence>
<dbReference type="Pfam" id="PF01048">
    <property type="entry name" value="PNP_UDP_1"/>
    <property type="match status" value="1"/>
</dbReference>
<dbReference type="PROSITE" id="PS01240">
    <property type="entry name" value="PNP_MTAP_2"/>
    <property type="match status" value="1"/>
</dbReference>
<accession>R7ZS55</accession>
<dbReference type="SUPFAM" id="SSF53167">
    <property type="entry name" value="Purine and uridine phosphorylases"/>
    <property type="match status" value="1"/>
</dbReference>
<comment type="function">
    <text evidence="7">The purine nucleoside phosphorylases catalyze the phosphorolytic breakdown of the N-glycosidic bond in the beta-(deoxy)ribonucleoside molecules, with the formation of the corresponding free purine bases and pentose-1-phosphate.</text>
</comment>
<dbReference type="STRING" id="1232681.ADIS_2578"/>
<dbReference type="PIRSF" id="PIRSF000477">
    <property type="entry name" value="PurNPase"/>
    <property type="match status" value="1"/>
</dbReference>
<evidence type="ECO:0000313" key="10">
    <source>
        <dbReference type="Proteomes" id="UP000013909"/>
    </source>
</evidence>
<evidence type="ECO:0000256" key="3">
    <source>
        <dbReference type="ARBA" id="ARBA00011233"/>
    </source>
</evidence>
<keyword evidence="5 7" id="KW-0328">Glycosyltransferase</keyword>
<dbReference type="FunFam" id="3.40.50.1580:FF:000010">
    <property type="entry name" value="Purine nucleoside phosphorylase"/>
    <property type="match status" value="1"/>
</dbReference>
<comment type="caution">
    <text evidence="9">The sequence shown here is derived from an EMBL/GenBank/DDBJ whole genome shotgun (WGS) entry which is preliminary data.</text>
</comment>
<sequence>MPSNQPYIQRIGDAFQYLTDCFDTSPEIGIVLGTGLGGLLDSIQVESEVNYKDIPHFPLSTVDSHAGKLVFGTVQGKSVVAMKGRFHYYEGYTMKEVTFPIRVMKQMGIKHLLVSNASGGLNPAYKVGECMVIDDHINLFPENPLTGKNLDSMGPRFPDMSEPYRIDLVEAAINYAKKHGLTLHRGVYAGVTGPTLETPAEYRYLRAIGADAVGMSTVPEVIVARHMDIPVFGISAITDLGVPGKIKKISLADVIDAAKTAEPVMTRVMNEVIRIL</sequence>
<evidence type="ECO:0000259" key="8">
    <source>
        <dbReference type="Pfam" id="PF01048"/>
    </source>
</evidence>
<dbReference type="InterPro" id="IPR018099">
    <property type="entry name" value="Purine_phosphorylase-2_CS"/>
</dbReference>
<dbReference type="RefSeq" id="WP_010854714.1">
    <property type="nucleotide sequence ID" value="NZ_AQHR01000070.1"/>
</dbReference>
<evidence type="ECO:0000256" key="6">
    <source>
        <dbReference type="ARBA" id="ARBA00022679"/>
    </source>
</evidence>
<dbReference type="InterPro" id="IPR011270">
    <property type="entry name" value="Pur_Nuc_Pase_Ino/Guo-sp"/>
</dbReference>
<dbReference type="OrthoDB" id="1523230at2"/>
<dbReference type="CDD" id="cd09009">
    <property type="entry name" value="PNP-EcPNPII_like"/>
    <property type="match status" value="1"/>
</dbReference>
<keyword evidence="6 7" id="KW-0808">Transferase</keyword>
<evidence type="ECO:0000256" key="1">
    <source>
        <dbReference type="ARBA" id="ARBA00005058"/>
    </source>
</evidence>
<evidence type="ECO:0000256" key="7">
    <source>
        <dbReference type="PIRNR" id="PIRNR000477"/>
    </source>
</evidence>
<dbReference type="UniPathway" id="UPA00606"/>
<dbReference type="InterPro" id="IPR035994">
    <property type="entry name" value="Nucleoside_phosphorylase_sf"/>
</dbReference>
<dbReference type="PANTHER" id="PTHR11904:SF9">
    <property type="entry name" value="PURINE NUCLEOSIDE PHOSPHORYLASE-RELATED"/>
    <property type="match status" value="1"/>
</dbReference>
<dbReference type="GO" id="GO:0004731">
    <property type="term" value="F:purine-nucleoside phosphorylase activity"/>
    <property type="evidence" value="ECO:0007669"/>
    <property type="project" value="UniProtKB-EC"/>
</dbReference>
<protein>
    <recommendedName>
        <fullName evidence="7">Purine nucleoside phosphorylase</fullName>
        <ecNumber evidence="7">2.4.2.1</ecNumber>
    </recommendedName>
    <alternativeName>
        <fullName evidence="7">Inosine-guanosine phosphorylase</fullName>
    </alternativeName>
</protein>
<dbReference type="NCBIfam" id="NF006054">
    <property type="entry name" value="PRK08202.1"/>
    <property type="match status" value="1"/>
</dbReference>
<dbReference type="GO" id="GO:0009116">
    <property type="term" value="P:nucleoside metabolic process"/>
    <property type="evidence" value="ECO:0007669"/>
    <property type="project" value="InterPro"/>
</dbReference>
<dbReference type="EMBL" id="AQHR01000070">
    <property type="protein sequence ID" value="EON76917.1"/>
    <property type="molecule type" value="Genomic_DNA"/>
</dbReference>
<evidence type="ECO:0000256" key="2">
    <source>
        <dbReference type="ARBA" id="ARBA00006751"/>
    </source>
</evidence>
<organism evidence="9 10">
    <name type="scientific">Lunatimonas lonarensis</name>
    <dbReference type="NCBI Taxonomy" id="1232681"/>
    <lineage>
        <taxon>Bacteria</taxon>
        <taxon>Pseudomonadati</taxon>
        <taxon>Bacteroidota</taxon>
        <taxon>Cytophagia</taxon>
        <taxon>Cytophagales</taxon>
        <taxon>Cyclobacteriaceae</taxon>
    </lineage>
</organism>
<name>R7ZS55_9BACT</name>
<dbReference type="NCBIfam" id="TIGR01700">
    <property type="entry name" value="PNPH"/>
    <property type="match status" value="1"/>
</dbReference>
<comment type="pathway">
    <text evidence="1 7">Purine metabolism; purine nucleoside salvage.</text>
</comment>
<dbReference type="EC" id="2.4.2.1" evidence="7"/>
<dbReference type="InterPro" id="IPR000845">
    <property type="entry name" value="Nucleoside_phosphorylase_d"/>
</dbReference>
<evidence type="ECO:0000313" key="9">
    <source>
        <dbReference type="EMBL" id="EON76917.1"/>
    </source>
</evidence>
<dbReference type="GO" id="GO:0005737">
    <property type="term" value="C:cytoplasm"/>
    <property type="evidence" value="ECO:0007669"/>
    <property type="project" value="TreeGrafter"/>
</dbReference>
<reference evidence="9 10" key="1">
    <citation type="submission" date="2013-02" db="EMBL/GenBank/DDBJ databases">
        <title>A novel strain isolated from Lonar lake, Maharashtra, India.</title>
        <authorList>
            <person name="Singh A."/>
        </authorList>
    </citation>
    <scope>NUCLEOTIDE SEQUENCE [LARGE SCALE GENOMIC DNA]</scope>
    <source>
        <strain evidence="9 10">AK24</strain>
    </source>
</reference>
<keyword evidence="4" id="KW-0597">Phosphoprotein</keyword>
<dbReference type="InterPro" id="IPR011268">
    <property type="entry name" value="Purine_phosphorylase"/>
</dbReference>
<dbReference type="NCBIfam" id="TIGR01697">
    <property type="entry name" value="PNPH-PUNA-XAPA"/>
    <property type="match status" value="1"/>
</dbReference>
<dbReference type="Proteomes" id="UP000013909">
    <property type="component" value="Unassembled WGS sequence"/>
</dbReference>
<keyword evidence="10" id="KW-1185">Reference proteome</keyword>
<dbReference type="PATRIC" id="fig|1288963.3.peg.2569"/>
<proteinExistence type="inferred from homology"/>
<dbReference type="Gene3D" id="3.40.50.1580">
    <property type="entry name" value="Nucleoside phosphorylase domain"/>
    <property type="match status" value="1"/>
</dbReference>
<comment type="subunit">
    <text evidence="3">Homotrimer.</text>
</comment>
<dbReference type="AlphaFoldDB" id="R7ZS55"/>